<dbReference type="EC" id="6.3.2.17" evidence="7"/>
<comment type="similarity">
    <text evidence="4 18">Belongs to the folylpolyglutamate synthase family.</text>
</comment>
<keyword evidence="12 18" id="KW-0067">ATP-binding</keyword>
<evidence type="ECO:0000259" key="20">
    <source>
        <dbReference type="Pfam" id="PF08245"/>
    </source>
</evidence>
<comment type="cofactor">
    <cofactor evidence="1">
        <name>Mg(2+)</name>
        <dbReference type="ChEBI" id="CHEBI:18420"/>
    </cofactor>
</comment>
<evidence type="ECO:0000256" key="18">
    <source>
        <dbReference type="PIRNR" id="PIRNR001563"/>
    </source>
</evidence>
<dbReference type="SUPFAM" id="SSF53623">
    <property type="entry name" value="MurD-like peptide ligases, catalytic domain"/>
    <property type="match status" value="1"/>
</dbReference>
<dbReference type="Proteomes" id="UP000255367">
    <property type="component" value="Unassembled WGS sequence"/>
</dbReference>
<evidence type="ECO:0000256" key="7">
    <source>
        <dbReference type="ARBA" id="ARBA00013025"/>
    </source>
</evidence>
<dbReference type="RefSeq" id="WP_115310988.1">
    <property type="nucleotide sequence ID" value="NZ_UHIO01000001.1"/>
</dbReference>
<dbReference type="Gene3D" id="3.40.1190.10">
    <property type="entry name" value="Mur-like, catalytic domain"/>
    <property type="match status" value="1"/>
</dbReference>
<evidence type="ECO:0000256" key="14">
    <source>
        <dbReference type="ARBA" id="ARBA00022909"/>
    </source>
</evidence>
<dbReference type="Pfam" id="PF02875">
    <property type="entry name" value="Mur_ligase_C"/>
    <property type="match status" value="1"/>
</dbReference>
<proteinExistence type="inferred from homology"/>
<dbReference type="SUPFAM" id="SSF53244">
    <property type="entry name" value="MurD-like peptide ligases, peptide-binding domain"/>
    <property type="match status" value="1"/>
</dbReference>
<accession>A0A380NPD4</accession>
<keyword evidence="9 18" id="KW-0436">Ligase</keyword>
<comment type="pathway">
    <text evidence="2">Cofactor biosynthesis; tetrahydrofolate biosynthesis; 7,8-dihydrofolate from 2-amino-4-hydroxy-6-hydroxymethyl-7,8-dihydropteridine diphosphate and 4-aminobenzoate: step 2/2.</text>
</comment>
<evidence type="ECO:0000313" key="22">
    <source>
        <dbReference type="Proteomes" id="UP000255367"/>
    </source>
</evidence>
<evidence type="ECO:0000256" key="1">
    <source>
        <dbReference type="ARBA" id="ARBA00001946"/>
    </source>
</evidence>
<comment type="catalytic activity">
    <reaction evidence="17">
        <text>7,8-dihydropteroate + L-glutamate + ATP = 7,8-dihydrofolate + ADP + phosphate + H(+)</text>
        <dbReference type="Rhea" id="RHEA:23584"/>
        <dbReference type="ChEBI" id="CHEBI:15378"/>
        <dbReference type="ChEBI" id="CHEBI:17839"/>
        <dbReference type="ChEBI" id="CHEBI:29985"/>
        <dbReference type="ChEBI" id="CHEBI:30616"/>
        <dbReference type="ChEBI" id="CHEBI:43474"/>
        <dbReference type="ChEBI" id="CHEBI:57451"/>
        <dbReference type="ChEBI" id="CHEBI:456216"/>
        <dbReference type="EC" id="6.3.2.12"/>
    </reaction>
</comment>
<dbReference type="OrthoDB" id="9809356at2"/>
<sequence length="427" mass="46112">MTYAEAVAYLDSCVPFGIKPGLERIEALLQAMDNPETAYKTVHITGTNGKGSVTALIDSVLTHSGRRVGRFTSPHLISYTERICVNGRSITEEAFGELIAKVAEVVTKLVDGGLEPPTQFEVLTAAAFLFFREQEVDYAVIEVGLGGLLDSTNVITPEVAVITNVTIDHQAYCGNTVEEIATHKAGIIKPKVPVVTAAQSSALEVIRSKAKELKSQILVFNEDFSIKSRSAMPEGQMITLEDKAGHKDMLFTTLAGVHQAVNLACAAEALRVLMKSDSAISEETLREGLARAKWAGRFEIVKRLDRLFIFDGAHNANGAEAFHLTYTELFKDRAKTMILAVLADKEVQAVVDQLVGSKDSVITVPAPTPRSCTPEELASHIHSEVSTASSVTEGLERAMKTTKAGDIIVVAGSLYILGEAEQWLNAQ</sequence>
<dbReference type="GO" id="GO:0046872">
    <property type="term" value="F:metal ion binding"/>
    <property type="evidence" value="ECO:0007669"/>
    <property type="project" value="UniProtKB-KW"/>
</dbReference>
<keyword evidence="13" id="KW-0460">Magnesium</keyword>
<evidence type="ECO:0000256" key="13">
    <source>
        <dbReference type="ARBA" id="ARBA00022842"/>
    </source>
</evidence>
<comment type="pathway">
    <text evidence="3">Cofactor biosynthesis; tetrahydrofolylpolyglutamate biosynthesis.</text>
</comment>
<dbReference type="GO" id="GO:0008841">
    <property type="term" value="F:dihydrofolate synthase activity"/>
    <property type="evidence" value="ECO:0007669"/>
    <property type="project" value="UniProtKB-EC"/>
</dbReference>
<keyword evidence="10" id="KW-0479">Metal-binding</keyword>
<dbReference type="PANTHER" id="PTHR11136">
    <property type="entry name" value="FOLYLPOLYGLUTAMATE SYNTHASE-RELATED"/>
    <property type="match status" value="1"/>
</dbReference>
<dbReference type="InterPro" id="IPR001645">
    <property type="entry name" value="Folylpolyglutamate_synth"/>
</dbReference>
<dbReference type="PROSITE" id="PS01012">
    <property type="entry name" value="FOLYLPOLYGLU_SYNT_2"/>
    <property type="match status" value="1"/>
</dbReference>
<dbReference type="FunFam" id="3.40.1190.10:FF:000004">
    <property type="entry name" value="Dihydrofolate synthase/folylpolyglutamate synthase"/>
    <property type="match status" value="1"/>
</dbReference>
<dbReference type="NCBIfam" id="TIGR01499">
    <property type="entry name" value="folC"/>
    <property type="match status" value="1"/>
</dbReference>
<evidence type="ECO:0000256" key="10">
    <source>
        <dbReference type="ARBA" id="ARBA00022723"/>
    </source>
</evidence>
<dbReference type="PANTHER" id="PTHR11136:SF0">
    <property type="entry name" value="DIHYDROFOLATE SYNTHETASE-RELATED"/>
    <property type="match status" value="1"/>
</dbReference>
<comment type="subunit">
    <text evidence="5">Monomer.</text>
</comment>
<keyword evidence="22" id="KW-1185">Reference proteome</keyword>
<gene>
    <name evidence="21" type="primary">fgs</name>
    <name evidence="21" type="ORF">NCTC12020_01924</name>
</gene>
<evidence type="ECO:0000256" key="5">
    <source>
        <dbReference type="ARBA" id="ARBA00011245"/>
    </source>
</evidence>
<evidence type="ECO:0000256" key="11">
    <source>
        <dbReference type="ARBA" id="ARBA00022741"/>
    </source>
</evidence>
<reference evidence="21 22" key="1">
    <citation type="submission" date="2018-06" db="EMBL/GenBank/DDBJ databases">
        <authorList>
            <consortium name="Pathogen Informatics"/>
            <person name="Doyle S."/>
        </authorList>
    </citation>
    <scope>NUCLEOTIDE SEQUENCE [LARGE SCALE GENOMIC DNA]</scope>
    <source>
        <strain evidence="21 22">NCTC12020</strain>
    </source>
</reference>
<dbReference type="InterPro" id="IPR018109">
    <property type="entry name" value="Folylpolyglutamate_synth_CS"/>
</dbReference>
<feature type="domain" description="Mur ligase C-terminal" evidence="19">
    <location>
        <begin position="296"/>
        <end position="413"/>
    </location>
</feature>
<evidence type="ECO:0000256" key="15">
    <source>
        <dbReference type="ARBA" id="ARBA00030592"/>
    </source>
</evidence>
<evidence type="ECO:0000259" key="19">
    <source>
        <dbReference type="Pfam" id="PF02875"/>
    </source>
</evidence>
<keyword evidence="14" id="KW-0289">Folate biosynthesis</keyword>
<evidence type="ECO:0000256" key="16">
    <source>
        <dbReference type="ARBA" id="ARBA00047493"/>
    </source>
</evidence>
<protein>
    <recommendedName>
        <fullName evidence="8">Dihydrofolate synthase/folylpolyglutamate synthase</fullName>
        <ecNumber evidence="6">6.3.2.12</ecNumber>
        <ecNumber evidence="7">6.3.2.17</ecNumber>
    </recommendedName>
    <alternativeName>
        <fullName evidence="15">Tetrahydrofolylpolyglutamate synthase</fullName>
    </alternativeName>
</protein>
<feature type="domain" description="Mur ligase central" evidence="20">
    <location>
        <begin position="44"/>
        <end position="269"/>
    </location>
</feature>
<evidence type="ECO:0000256" key="8">
    <source>
        <dbReference type="ARBA" id="ARBA00019357"/>
    </source>
</evidence>
<evidence type="ECO:0000256" key="9">
    <source>
        <dbReference type="ARBA" id="ARBA00022598"/>
    </source>
</evidence>
<evidence type="ECO:0000313" key="21">
    <source>
        <dbReference type="EMBL" id="SUP44957.1"/>
    </source>
</evidence>
<evidence type="ECO:0000256" key="17">
    <source>
        <dbReference type="ARBA" id="ARBA00049161"/>
    </source>
</evidence>
<keyword evidence="11 18" id="KW-0547">Nucleotide-binding</keyword>
<dbReference type="EC" id="6.3.2.12" evidence="6"/>
<dbReference type="InterPro" id="IPR036615">
    <property type="entry name" value="Mur_ligase_C_dom_sf"/>
</dbReference>
<dbReference type="GO" id="GO:0005737">
    <property type="term" value="C:cytoplasm"/>
    <property type="evidence" value="ECO:0007669"/>
    <property type="project" value="TreeGrafter"/>
</dbReference>
<dbReference type="InterPro" id="IPR036565">
    <property type="entry name" value="Mur-like_cat_sf"/>
</dbReference>
<evidence type="ECO:0000256" key="2">
    <source>
        <dbReference type="ARBA" id="ARBA00004799"/>
    </source>
</evidence>
<dbReference type="GO" id="GO:0004326">
    <property type="term" value="F:tetrahydrofolylpolyglutamate synthase activity"/>
    <property type="evidence" value="ECO:0007669"/>
    <property type="project" value="UniProtKB-EC"/>
</dbReference>
<dbReference type="InterPro" id="IPR004101">
    <property type="entry name" value="Mur_ligase_C"/>
</dbReference>
<dbReference type="PROSITE" id="PS01011">
    <property type="entry name" value="FOLYLPOLYGLU_SYNT_1"/>
    <property type="match status" value="1"/>
</dbReference>
<evidence type="ECO:0000256" key="6">
    <source>
        <dbReference type="ARBA" id="ARBA00013023"/>
    </source>
</evidence>
<dbReference type="Gene3D" id="3.90.190.20">
    <property type="entry name" value="Mur ligase, C-terminal domain"/>
    <property type="match status" value="1"/>
</dbReference>
<dbReference type="EMBL" id="UHIO01000001">
    <property type="protein sequence ID" value="SUP44957.1"/>
    <property type="molecule type" value="Genomic_DNA"/>
</dbReference>
<comment type="catalytic activity">
    <reaction evidence="16">
        <text>(6S)-5,6,7,8-tetrahydrofolyl-(gamma-L-Glu)(n) + L-glutamate + ATP = (6S)-5,6,7,8-tetrahydrofolyl-(gamma-L-Glu)(n+1) + ADP + phosphate + H(+)</text>
        <dbReference type="Rhea" id="RHEA:10580"/>
        <dbReference type="Rhea" id="RHEA-COMP:14738"/>
        <dbReference type="Rhea" id="RHEA-COMP:14740"/>
        <dbReference type="ChEBI" id="CHEBI:15378"/>
        <dbReference type="ChEBI" id="CHEBI:29985"/>
        <dbReference type="ChEBI" id="CHEBI:30616"/>
        <dbReference type="ChEBI" id="CHEBI:43474"/>
        <dbReference type="ChEBI" id="CHEBI:141005"/>
        <dbReference type="ChEBI" id="CHEBI:456216"/>
        <dbReference type="EC" id="6.3.2.17"/>
    </reaction>
</comment>
<evidence type="ECO:0000256" key="3">
    <source>
        <dbReference type="ARBA" id="ARBA00005150"/>
    </source>
</evidence>
<dbReference type="GO" id="GO:0005524">
    <property type="term" value="F:ATP binding"/>
    <property type="evidence" value="ECO:0007669"/>
    <property type="project" value="UniProtKB-KW"/>
</dbReference>
<evidence type="ECO:0000256" key="12">
    <source>
        <dbReference type="ARBA" id="ARBA00022840"/>
    </source>
</evidence>
<dbReference type="PIRSF" id="PIRSF001563">
    <property type="entry name" value="Folylpolyglu_synth"/>
    <property type="match status" value="1"/>
</dbReference>
<evidence type="ECO:0000256" key="4">
    <source>
        <dbReference type="ARBA" id="ARBA00008276"/>
    </source>
</evidence>
<name>A0A380NPD4_9FIRM</name>
<dbReference type="AlphaFoldDB" id="A0A380NPD4"/>
<dbReference type="Pfam" id="PF08245">
    <property type="entry name" value="Mur_ligase_M"/>
    <property type="match status" value="1"/>
</dbReference>
<organism evidence="21 22">
    <name type="scientific">Veillonella criceti</name>
    <dbReference type="NCBI Taxonomy" id="103891"/>
    <lineage>
        <taxon>Bacteria</taxon>
        <taxon>Bacillati</taxon>
        <taxon>Bacillota</taxon>
        <taxon>Negativicutes</taxon>
        <taxon>Veillonellales</taxon>
        <taxon>Veillonellaceae</taxon>
        <taxon>Veillonella</taxon>
    </lineage>
</organism>
<dbReference type="InterPro" id="IPR013221">
    <property type="entry name" value="Mur_ligase_cen"/>
</dbReference>
<dbReference type="GO" id="GO:0046656">
    <property type="term" value="P:folic acid biosynthetic process"/>
    <property type="evidence" value="ECO:0007669"/>
    <property type="project" value="UniProtKB-KW"/>
</dbReference>